<accession>A0A7Y0L2W0</accession>
<feature type="transmembrane region" description="Helical" evidence="1">
    <location>
        <begin position="50"/>
        <end position="67"/>
    </location>
</feature>
<comment type="caution">
    <text evidence="3">The sequence shown here is derived from an EMBL/GenBank/DDBJ whole genome shotgun (WGS) entry which is preliminary data.</text>
</comment>
<evidence type="ECO:0000313" key="4">
    <source>
        <dbReference type="Proteomes" id="UP000533476"/>
    </source>
</evidence>
<keyword evidence="4" id="KW-1185">Reference proteome</keyword>
<feature type="transmembrane region" description="Helical" evidence="1">
    <location>
        <begin position="124"/>
        <end position="144"/>
    </location>
</feature>
<proteinExistence type="predicted"/>
<gene>
    <name evidence="3" type="ORF">HIJ39_05095</name>
</gene>
<dbReference type="Pfam" id="PF00990">
    <property type="entry name" value="GGDEF"/>
    <property type="match status" value="1"/>
</dbReference>
<evidence type="ECO:0000256" key="1">
    <source>
        <dbReference type="SAM" id="Phobius"/>
    </source>
</evidence>
<reference evidence="3 4" key="1">
    <citation type="submission" date="2020-04" db="EMBL/GenBank/DDBJ databases">
        <authorList>
            <person name="Zhang R."/>
            <person name="Schippers A."/>
        </authorList>
    </citation>
    <scope>NUCLEOTIDE SEQUENCE [LARGE SCALE GENOMIC DNA]</scope>
    <source>
        <strain evidence="3 4">DSM 109850</strain>
    </source>
</reference>
<keyword evidence="1" id="KW-0812">Transmembrane</keyword>
<dbReference type="SUPFAM" id="SSF55073">
    <property type="entry name" value="Nucleotide cyclase"/>
    <property type="match status" value="1"/>
</dbReference>
<keyword evidence="1" id="KW-1133">Transmembrane helix</keyword>
<dbReference type="SMART" id="SM00267">
    <property type="entry name" value="GGDEF"/>
    <property type="match status" value="1"/>
</dbReference>
<evidence type="ECO:0000259" key="2">
    <source>
        <dbReference type="PROSITE" id="PS50887"/>
    </source>
</evidence>
<dbReference type="InterPro" id="IPR029787">
    <property type="entry name" value="Nucleotide_cyclase"/>
</dbReference>
<evidence type="ECO:0000313" key="3">
    <source>
        <dbReference type="EMBL" id="NMP21731.1"/>
    </source>
</evidence>
<dbReference type="EMBL" id="JABBVZ010000012">
    <property type="protein sequence ID" value="NMP21731.1"/>
    <property type="molecule type" value="Genomic_DNA"/>
</dbReference>
<feature type="transmembrane region" description="Helical" evidence="1">
    <location>
        <begin position="73"/>
        <end position="94"/>
    </location>
</feature>
<feature type="transmembrane region" description="Helical" evidence="1">
    <location>
        <begin position="101"/>
        <end position="118"/>
    </location>
</feature>
<feature type="transmembrane region" description="Helical" evidence="1">
    <location>
        <begin position="23"/>
        <end position="43"/>
    </location>
</feature>
<feature type="domain" description="GGDEF" evidence="2">
    <location>
        <begin position="170"/>
        <end position="294"/>
    </location>
</feature>
<dbReference type="InterPro" id="IPR000160">
    <property type="entry name" value="GGDEF_dom"/>
</dbReference>
<organism evidence="3 4">
    <name type="scientific">Sulfobacillus harzensis</name>
    <dbReference type="NCBI Taxonomy" id="2729629"/>
    <lineage>
        <taxon>Bacteria</taxon>
        <taxon>Bacillati</taxon>
        <taxon>Bacillota</taxon>
        <taxon>Clostridia</taxon>
        <taxon>Eubacteriales</taxon>
        <taxon>Clostridiales Family XVII. Incertae Sedis</taxon>
        <taxon>Sulfobacillus</taxon>
    </lineage>
</organism>
<sequence length="294" mass="30640">MAILAAGAVGWGGLFVRLHETGLMVLGVVLCFGSALLSFLLTLGGRRGTGGLLLVALAGCAWVWLGWGSTVSGVGRATVAIGIILMALAASVLAPKSAGRWLSWTPLLVGAGMAAALISSVPHLLAILGCVLGVAAWLFILSYAKMSALRSEPSGRQAALDWGGAQLRQGPMGVMCGEIAGFAGLTAIYGEDGAGRLLFSAIQELGRSARRHDRVLWLGGGEFLVLLPGSPYESERVIQKRIIAVLEGFGPWGSDVDLGWAWGAAGASFEEVLNEAERAMHAIRSRRRAASNHL</sequence>
<dbReference type="AlphaFoldDB" id="A0A7Y0L2W0"/>
<dbReference type="Gene3D" id="3.30.70.270">
    <property type="match status" value="1"/>
</dbReference>
<dbReference type="InterPro" id="IPR043128">
    <property type="entry name" value="Rev_trsase/Diguanyl_cyclase"/>
</dbReference>
<dbReference type="Proteomes" id="UP000533476">
    <property type="component" value="Unassembled WGS sequence"/>
</dbReference>
<name>A0A7Y0L2W0_9FIRM</name>
<protein>
    <submittedName>
        <fullName evidence="3">Diguanylate cyclase</fullName>
    </submittedName>
</protein>
<dbReference type="PROSITE" id="PS50887">
    <property type="entry name" value="GGDEF"/>
    <property type="match status" value="1"/>
</dbReference>
<keyword evidence="1" id="KW-0472">Membrane</keyword>